<dbReference type="InterPro" id="IPR023198">
    <property type="entry name" value="PGP-like_dom2"/>
</dbReference>
<dbReference type="SUPFAM" id="SSF56784">
    <property type="entry name" value="HAD-like"/>
    <property type="match status" value="1"/>
</dbReference>
<dbReference type="PATRIC" id="fig|1308866.3.peg.333"/>
<dbReference type="Gene3D" id="3.40.50.1000">
    <property type="entry name" value="HAD superfamily/HAD-like"/>
    <property type="match status" value="1"/>
</dbReference>
<dbReference type="AlphaFoldDB" id="N4WCZ9"/>
<dbReference type="RefSeq" id="WP_003463394.1">
    <property type="nucleotide sequence ID" value="NZ_APML01000005.1"/>
</dbReference>
<dbReference type="Proteomes" id="UP000012283">
    <property type="component" value="Unassembled WGS sequence"/>
</dbReference>
<organism evidence="1 2">
    <name type="scientific">Gracilibacillus halophilus YIM-C55.5</name>
    <dbReference type="NCBI Taxonomy" id="1308866"/>
    <lineage>
        <taxon>Bacteria</taxon>
        <taxon>Bacillati</taxon>
        <taxon>Bacillota</taxon>
        <taxon>Bacilli</taxon>
        <taxon>Bacillales</taxon>
        <taxon>Bacillaceae</taxon>
        <taxon>Gracilibacillus</taxon>
    </lineage>
</organism>
<name>N4WCZ9_9BACI</name>
<evidence type="ECO:0000313" key="2">
    <source>
        <dbReference type="Proteomes" id="UP000012283"/>
    </source>
</evidence>
<dbReference type="STRING" id="1308866.J416_01639"/>
<dbReference type="Gene3D" id="1.10.150.240">
    <property type="entry name" value="Putative phosphatase, domain 2"/>
    <property type="match status" value="1"/>
</dbReference>
<protein>
    <submittedName>
        <fullName evidence="1">Uncharacterized protein</fullName>
    </submittedName>
</protein>
<dbReference type="eggNOG" id="COG1011">
    <property type="taxonomic scope" value="Bacteria"/>
</dbReference>
<evidence type="ECO:0000313" key="1">
    <source>
        <dbReference type="EMBL" id="ENH98158.1"/>
    </source>
</evidence>
<comment type="caution">
    <text evidence="1">The sequence shown here is derived from an EMBL/GenBank/DDBJ whole genome shotgun (WGS) entry which is preliminary data.</text>
</comment>
<accession>N4WCZ9</accession>
<gene>
    <name evidence="1" type="ORF">J416_01639</name>
</gene>
<proteinExistence type="predicted"/>
<dbReference type="EMBL" id="APML01000005">
    <property type="protein sequence ID" value="ENH98158.1"/>
    <property type="molecule type" value="Genomic_DNA"/>
</dbReference>
<dbReference type="InterPro" id="IPR036412">
    <property type="entry name" value="HAD-like_sf"/>
</dbReference>
<reference evidence="1 2" key="1">
    <citation type="submission" date="2013-03" db="EMBL/GenBank/DDBJ databases">
        <title>Draft genome sequence of Gracibacillus halophilus YIM-C55.5, a moderately halophilic and thermophilic organism from the Xiaochaidamu salt lake.</title>
        <authorList>
            <person name="Sugumar T."/>
            <person name="Polireddy D.R."/>
            <person name="Antony A."/>
            <person name="Madhava Y.R."/>
            <person name="Sivakumar N."/>
        </authorList>
    </citation>
    <scope>NUCLEOTIDE SEQUENCE [LARGE SCALE GENOMIC DNA]</scope>
    <source>
        <strain evidence="1 2">YIM-C55.5</strain>
    </source>
</reference>
<keyword evidence="2" id="KW-1185">Reference proteome</keyword>
<sequence length="131" mass="15172">MKTIIFDVDDTLYDQLQPFKNTVHQQIDSSFSDDDMIRLYKACRHYSDEVFEKHMSGEMTALELQTYRITKACNDFGIALTEEDAIQFQHTYLQELKQITLFSSLTEVLPTIVNNNWQVAFSLMGNMTISG</sequence>
<dbReference type="InterPro" id="IPR023214">
    <property type="entry name" value="HAD_sf"/>
</dbReference>